<accession>A0A4Y9K5S3</accession>
<proteinExistence type="predicted"/>
<evidence type="ECO:0000313" key="1">
    <source>
        <dbReference type="EMBL" id="TFV13393.1"/>
    </source>
</evidence>
<sequence length="97" mass="11082">MPAVANSFGVSLKKENGKMVYFIETKLDTINRSRDSRVAPIYAKSQLLKYLKNKHSFASVDLKHFTLLKVEKHNGYSVFIFKVNKSNVVFKELAADK</sequence>
<dbReference type="Proteomes" id="UP000297396">
    <property type="component" value="Unassembled WGS sequence"/>
</dbReference>
<name>A0A4Y9K5S3_9PAST</name>
<protein>
    <submittedName>
        <fullName evidence="1">Uncharacterized protein</fullName>
    </submittedName>
</protein>
<evidence type="ECO:0000313" key="2">
    <source>
        <dbReference type="Proteomes" id="UP000297396"/>
    </source>
</evidence>
<comment type="caution">
    <text evidence="1">The sequence shown here is derived from an EMBL/GenBank/DDBJ whole genome shotgun (WGS) entry which is preliminary data.</text>
</comment>
<reference evidence="1 2" key="1">
    <citation type="submission" date="2019-03" db="EMBL/GenBank/DDBJ databases">
        <title>Diversity of the mouse oral microbiome.</title>
        <authorList>
            <person name="Joseph S."/>
            <person name="Aduse-Opoku J."/>
            <person name="Curtis M."/>
            <person name="Wade W."/>
            <person name="Hashim A."/>
        </authorList>
    </citation>
    <scope>NUCLEOTIDE SEQUENCE [LARGE SCALE GENOMIC DNA]</scope>
    <source>
        <strain evidence="1 2">WT12</strain>
    </source>
</reference>
<dbReference type="RefSeq" id="WP_047975932.1">
    <property type="nucleotide sequence ID" value="NZ_JADGLC010000001.1"/>
</dbReference>
<gene>
    <name evidence="1" type="ORF">E4T80_00685</name>
</gene>
<dbReference type="AlphaFoldDB" id="A0A4Y9K5S3"/>
<dbReference type="EMBL" id="SPPA01000001">
    <property type="protein sequence ID" value="TFV13393.1"/>
    <property type="molecule type" value="Genomic_DNA"/>
</dbReference>
<organism evidence="1 2">
    <name type="scientific">Muribacter muris</name>
    <dbReference type="NCBI Taxonomy" id="67855"/>
    <lineage>
        <taxon>Bacteria</taxon>
        <taxon>Pseudomonadati</taxon>
        <taxon>Pseudomonadota</taxon>
        <taxon>Gammaproteobacteria</taxon>
        <taxon>Pasteurellales</taxon>
        <taxon>Pasteurellaceae</taxon>
        <taxon>Muribacter</taxon>
    </lineage>
</organism>